<comment type="caution">
    <text evidence="1">The sequence shown here is derived from an EMBL/GenBank/DDBJ whole genome shotgun (WGS) entry which is preliminary data.</text>
</comment>
<accession>A0ABQ4Y2X9</accession>
<dbReference type="Proteomes" id="UP001151760">
    <property type="component" value="Unassembled WGS sequence"/>
</dbReference>
<keyword evidence="2" id="KW-1185">Reference proteome</keyword>
<protein>
    <submittedName>
        <fullName evidence="1">Uncharacterized protein</fullName>
    </submittedName>
</protein>
<reference evidence="1" key="1">
    <citation type="journal article" date="2022" name="Int. J. Mol. Sci.">
        <title>Draft Genome of Tanacetum Coccineum: Genomic Comparison of Closely Related Tanacetum-Family Plants.</title>
        <authorList>
            <person name="Yamashiro T."/>
            <person name="Shiraishi A."/>
            <person name="Nakayama K."/>
            <person name="Satake H."/>
        </authorList>
    </citation>
    <scope>NUCLEOTIDE SEQUENCE</scope>
</reference>
<proteinExistence type="predicted"/>
<organism evidence="1 2">
    <name type="scientific">Tanacetum coccineum</name>
    <dbReference type="NCBI Taxonomy" id="301880"/>
    <lineage>
        <taxon>Eukaryota</taxon>
        <taxon>Viridiplantae</taxon>
        <taxon>Streptophyta</taxon>
        <taxon>Embryophyta</taxon>
        <taxon>Tracheophyta</taxon>
        <taxon>Spermatophyta</taxon>
        <taxon>Magnoliopsida</taxon>
        <taxon>eudicotyledons</taxon>
        <taxon>Gunneridae</taxon>
        <taxon>Pentapetalae</taxon>
        <taxon>asterids</taxon>
        <taxon>campanulids</taxon>
        <taxon>Asterales</taxon>
        <taxon>Asteraceae</taxon>
        <taxon>Asteroideae</taxon>
        <taxon>Anthemideae</taxon>
        <taxon>Anthemidinae</taxon>
        <taxon>Tanacetum</taxon>
    </lineage>
</organism>
<dbReference type="EMBL" id="BQNB010010026">
    <property type="protein sequence ID" value="GJS71721.1"/>
    <property type="molecule type" value="Genomic_DNA"/>
</dbReference>
<evidence type="ECO:0000313" key="2">
    <source>
        <dbReference type="Proteomes" id="UP001151760"/>
    </source>
</evidence>
<sequence>MRKPGMFRIAPPQGITRTPQLPHALGTLIFTCLKSSGVIHTTSLLANTDLEANVVPISASKPREKANKSVANTPLRKQLHQIPLFRKSRVTIRSCHENYKIRNGNGG</sequence>
<gene>
    <name evidence="1" type="ORF">Tco_0704562</name>
</gene>
<reference evidence="1" key="2">
    <citation type="submission" date="2022-01" db="EMBL/GenBank/DDBJ databases">
        <authorList>
            <person name="Yamashiro T."/>
            <person name="Shiraishi A."/>
            <person name="Satake H."/>
            <person name="Nakayama K."/>
        </authorList>
    </citation>
    <scope>NUCLEOTIDE SEQUENCE</scope>
</reference>
<name>A0ABQ4Y2X9_9ASTR</name>
<evidence type="ECO:0000313" key="1">
    <source>
        <dbReference type="EMBL" id="GJS71721.1"/>
    </source>
</evidence>